<evidence type="ECO:0000313" key="1">
    <source>
        <dbReference type="EMBL" id="KAF7352694.1"/>
    </source>
</evidence>
<protein>
    <recommendedName>
        <fullName evidence="3">F-box domain-containing protein</fullName>
    </recommendedName>
</protein>
<comment type="caution">
    <text evidence="1">The sequence shown here is derived from an EMBL/GenBank/DDBJ whole genome shotgun (WGS) entry which is preliminary data.</text>
</comment>
<dbReference type="OrthoDB" id="2992738at2759"/>
<proteinExistence type="predicted"/>
<keyword evidence="2" id="KW-1185">Reference proteome</keyword>
<dbReference type="InterPro" id="IPR032675">
    <property type="entry name" value="LRR_dom_sf"/>
</dbReference>
<reference evidence="1" key="1">
    <citation type="submission" date="2020-05" db="EMBL/GenBank/DDBJ databases">
        <title>Mycena genomes resolve the evolution of fungal bioluminescence.</title>
        <authorList>
            <person name="Tsai I.J."/>
        </authorList>
    </citation>
    <scope>NUCLEOTIDE SEQUENCE</scope>
    <source>
        <strain evidence="1">CCC161011</strain>
    </source>
</reference>
<organism evidence="1 2">
    <name type="scientific">Mycena venus</name>
    <dbReference type="NCBI Taxonomy" id="2733690"/>
    <lineage>
        <taxon>Eukaryota</taxon>
        <taxon>Fungi</taxon>
        <taxon>Dikarya</taxon>
        <taxon>Basidiomycota</taxon>
        <taxon>Agaricomycotina</taxon>
        <taxon>Agaricomycetes</taxon>
        <taxon>Agaricomycetidae</taxon>
        <taxon>Agaricales</taxon>
        <taxon>Marasmiineae</taxon>
        <taxon>Mycenaceae</taxon>
        <taxon>Mycena</taxon>
    </lineage>
</organism>
<dbReference type="InterPro" id="IPR036047">
    <property type="entry name" value="F-box-like_dom_sf"/>
</dbReference>
<dbReference type="Proteomes" id="UP000620124">
    <property type="component" value="Unassembled WGS sequence"/>
</dbReference>
<dbReference type="SUPFAM" id="SSF81383">
    <property type="entry name" value="F-box domain"/>
    <property type="match status" value="1"/>
</dbReference>
<dbReference type="AlphaFoldDB" id="A0A8H6Y5B3"/>
<evidence type="ECO:0008006" key="3">
    <source>
        <dbReference type="Google" id="ProtNLM"/>
    </source>
</evidence>
<dbReference type="SUPFAM" id="SSF52047">
    <property type="entry name" value="RNI-like"/>
    <property type="match status" value="1"/>
</dbReference>
<dbReference type="Gene3D" id="3.80.10.10">
    <property type="entry name" value="Ribonuclease Inhibitor"/>
    <property type="match status" value="1"/>
</dbReference>
<evidence type="ECO:0000313" key="2">
    <source>
        <dbReference type="Proteomes" id="UP000620124"/>
    </source>
</evidence>
<sequence>MPVISQELVDECLSHIVDPVNLRACALVCRSWADTAQRALFTTISVSSVTSRKRLEYALRASPHLVHYIQSLMLRQDIQMVEAICNLPFTHLQNVSVHHSGPLSIQSVVPLQTLFSLPSLRRVELDCYFFAATAFIQIWNLCTNIRHLRLRCVNHSGNSFQPTQRDSLASIALESLKLGHVKSIETWLNHDLCPFDLSRLTLLSVDVYTSLFAWPRMAPALQTIETLDFTIDHKIDTDPEVIDLSLFPSLMCLRMKINMHHITQALDTLSTVTSASRIRQIIFRLRFRSSVACQQLDSKVASLPLQHPLTVGFEGHVEESHFPQLTSRNMLRRTVWSPFASQLL</sequence>
<dbReference type="EMBL" id="JACAZI010000009">
    <property type="protein sequence ID" value="KAF7352694.1"/>
    <property type="molecule type" value="Genomic_DNA"/>
</dbReference>
<gene>
    <name evidence="1" type="ORF">MVEN_01235300</name>
</gene>
<name>A0A8H6Y5B3_9AGAR</name>
<accession>A0A8H6Y5B3</accession>